<dbReference type="InterPro" id="IPR036380">
    <property type="entry name" value="Isochorismatase-like_sf"/>
</dbReference>
<dbReference type="PANTHER" id="PTHR43540:SF1">
    <property type="entry name" value="ISOCHORISMATASE HYDROLASE"/>
    <property type="match status" value="1"/>
</dbReference>
<dbReference type="PANTHER" id="PTHR43540">
    <property type="entry name" value="PEROXYUREIDOACRYLATE/UREIDOACRYLATE AMIDOHYDROLASE-RELATED"/>
    <property type="match status" value="1"/>
</dbReference>
<protein>
    <submittedName>
        <fullName evidence="4">N-carbamoylsarcosine amidase</fullName>
    </submittedName>
</protein>
<dbReference type="OrthoDB" id="1739143at2759"/>
<feature type="domain" description="Isochorismatase-like" evidence="3">
    <location>
        <begin position="27"/>
        <end position="205"/>
    </location>
</feature>
<keyword evidence="2" id="KW-0378">Hydrolase</keyword>
<dbReference type="InterPro" id="IPR050272">
    <property type="entry name" value="Isochorismatase-like_hydrls"/>
</dbReference>
<organism evidence="4 5">
    <name type="scientific">Rhodocollybia butyracea</name>
    <dbReference type="NCBI Taxonomy" id="206335"/>
    <lineage>
        <taxon>Eukaryota</taxon>
        <taxon>Fungi</taxon>
        <taxon>Dikarya</taxon>
        <taxon>Basidiomycota</taxon>
        <taxon>Agaricomycotina</taxon>
        <taxon>Agaricomycetes</taxon>
        <taxon>Agaricomycetidae</taxon>
        <taxon>Agaricales</taxon>
        <taxon>Marasmiineae</taxon>
        <taxon>Omphalotaceae</taxon>
        <taxon>Rhodocollybia</taxon>
    </lineage>
</organism>
<name>A0A9P5PRJ3_9AGAR</name>
<sequence length="219" mass="23630">MSIFHSSTEDYNRAGFANIMGWGSKPALLVIDVCKAYWAEGSPLDISHNPAGAAAPDSMRRLLAAAREGEVPVLWSKVQYIHPEMLDAGLFYKKAKALTVWQKGDARGLHEPLEGLVPDSQDIVVVKQYASAFFGTSLASSLHTLGVDTLVLCGVSTSGCVRATTLDAMQHGFRPMVVGSACGDRSPEIQDANLFDLNAKYADVVMEEDAVKKLRAGWS</sequence>
<dbReference type="Pfam" id="PF00857">
    <property type="entry name" value="Isochorismatase"/>
    <property type="match status" value="1"/>
</dbReference>
<reference evidence="4" key="1">
    <citation type="submission" date="2020-11" db="EMBL/GenBank/DDBJ databases">
        <authorList>
            <consortium name="DOE Joint Genome Institute"/>
            <person name="Ahrendt S."/>
            <person name="Riley R."/>
            <person name="Andreopoulos W."/>
            <person name="Labutti K."/>
            <person name="Pangilinan J."/>
            <person name="Ruiz-Duenas F.J."/>
            <person name="Barrasa J.M."/>
            <person name="Sanchez-Garcia M."/>
            <person name="Camarero S."/>
            <person name="Miyauchi S."/>
            <person name="Serrano A."/>
            <person name="Linde D."/>
            <person name="Babiker R."/>
            <person name="Drula E."/>
            <person name="Ayuso-Fernandez I."/>
            <person name="Pacheco R."/>
            <person name="Padilla G."/>
            <person name="Ferreira P."/>
            <person name="Barriuso J."/>
            <person name="Kellner H."/>
            <person name="Castanera R."/>
            <person name="Alfaro M."/>
            <person name="Ramirez L."/>
            <person name="Pisabarro A.G."/>
            <person name="Kuo A."/>
            <person name="Tritt A."/>
            <person name="Lipzen A."/>
            <person name="He G."/>
            <person name="Yan M."/>
            <person name="Ng V."/>
            <person name="Cullen D."/>
            <person name="Martin F."/>
            <person name="Rosso M.-N."/>
            <person name="Henrissat B."/>
            <person name="Hibbett D."/>
            <person name="Martinez A.T."/>
            <person name="Grigoriev I.V."/>
        </authorList>
    </citation>
    <scope>NUCLEOTIDE SEQUENCE</scope>
    <source>
        <strain evidence="4">AH 40177</strain>
    </source>
</reference>
<dbReference type="EMBL" id="JADNRY010000081">
    <property type="protein sequence ID" value="KAF9066820.1"/>
    <property type="molecule type" value="Genomic_DNA"/>
</dbReference>
<dbReference type="GO" id="GO:0016787">
    <property type="term" value="F:hydrolase activity"/>
    <property type="evidence" value="ECO:0007669"/>
    <property type="project" value="UniProtKB-KW"/>
</dbReference>
<dbReference type="Proteomes" id="UP000772434">
    <property type="component" value="Unassembled WGS sequence"/>
</dbReference>
<comment type="similarity">
    <text evidence="1">Belongs to the isochorismatase family.</text>
</comment>
<evidence type="ECO:0000259" key="3">
    <source>
        <dbReference type="Pfam" id="PF00857"/>
    </source>
</evidence>
<evidence type="ECO:0000313" key="5">
    <source>
        <dbReference type="Proteomes" id="UP000772434"/>
    </source>
</evidence>
<comment type="caution">
    <text evidence="4">The sequence shown here is derived from an EMBL/GenBank/DDBJ whole genome shotgun (WGS) entry which is preliminary data.</text>
</comment>
<gene>
    <name evidence="4" type="ORF">BDP27DRAFT_977243</name>
</gene>
<dbReference type="SUPFAM" id="SSF52499">
    <property type="entry name" value="Isochorismatase-like hydrolases"/>
    <property type="match status" value="1"/>
</dbReference>
<evidence type="ECO:0000313" key="4">
    <source>
        <dbReference type="EMBL" id="KAF9066820.1"/>
    </source>
</evidence>
<dbReference type="Gene3D" id="3.40.50.850">
    <property type="entry name" value="Isochorismatase-like"/>
    <property type="match status" value="1"/>
</dbReference>
<dbReference type="InterPro" id="IPR000868">
    <property type="entry name" value="Isochorismatase-like_dom"/>
</dbReference>
<evidence type="ECO:0000256" key="1">
    <source>
        <dbReference type="ARBA" id="ARBA00006336"/>
    </source>
</evidence>
<keyword evidence="5" id="KW-1185">Reference proteome</keyword>
<accession>A0A9P5PRJ3</accession>
<evidence type="ECO:0000256" key="2">
    <source>
        <dbReference type="ARBA" id="ARBA00022801"/>
    </source>
</evidence>
<dbReference type="AlphaFoldDB" id="A0A9P5PRJ3"/>
<proteinExistence type="inferred from homology"/>